<dbReference type="PaxDb" id="4113-PGSC0003DMT400054292"/>
<evidence type="ECO:0000313" key="3">
    <source>
        <dbReference type="Proteomes" id="UP000011115"/>
    </source>
</evidence>
<protein>
    <submittedName>
        <fullName evidence="2">Polyprotein</fullName>
    </submittedName>
</protein>
<accession>M1BW26</accession>
<name>M1BW26_SOLTU</name>
<dbReference type="Proteomes" id="UP000011115">
    <property type="component" value="Unassembled WGS sequence"/>
</dbReference>
<dbReference type="HOGENOM" id="CLU_134717_3_0_1"/>
<feature type="region of interest" description="Disordered" evidence="1">
    <location>
        <begin position="1"/>
        <end position="35"/>
    </location>
</feature>
<dbReference type="InParanoid" id="M1BW26"/>
<proteinExistence type="predicted"/>
<keyword evidence="3" id="KW-1185">Reference proteome</keyword>
<organism evidence="2 3">
    <name type="scientific">Solanum tuberosum</name>
    <name type="common">Potato</name>
    <dbReference type="NCBI Taxonomy" id="4113"/>
    <lineage>
        <taxon>Eukaryota</taxon>
        <taxon>Viridiplantae</taxon>
        <taxon>Streptophyta</taxon>
        <taxon>Embryophyta</taxon>
        <taxon>Tracheophyta</taxon>
        <taxon>Spermatophyta</taxon>
        <taxon>Magnoliopsida</taxon>
        <taxon>eudicotyledons</taxon>
        <taxon>Gunneridae</taxon>
        <taxon>Pentapetalae</taxon>
        <taxon>asterids</taxon>
        <taxon>lamiids</taxon>
        <taxon>Solanales</taxon>
        <taxon>Solanaceae</taxon>
        <taxon>Solanoideae</taxon>
        <taxon>Solaneae</taxon>
        <taxon>Solanum</taxon>
    </lineage>
</organism>
<dbReference type="EnsemblPlants" id="PGSC0003DMT400054292">
    <property type="protein sequence ID" value="PGSC0003DMT400054292"/>
    <property type="gene ID" value="PGSC0003DMG400021062"/>
</dbReference>
<dbReference type="Gramene" id="PGSC0003DMT400054292">
    <property type="protein sequence ID" value="PGSC0003DMT400054292"/>
    <property type="gene ID" value="PGSC0003DMG400021062"/>
</dbReference>
<reference evidence="2" key="2">
    <citation type="submission" date="2015-06" db="UniProtKB">
        <authorList>
            <consortium name="EnsemblPlants"/>
        </authorList>
    </citation>
    <scope>IDENTIFICATION</scope>
    <source>
        <strain evidence="2">DM1-3 516 R44</strain>
    </source>
</reference>
<sequence>MNTRRANARRTKVEDVNEGVPPQAHQDPQAPNDEGSLTNMEIREALQTLTQLMTTQTQVVTIQGQAITAQANRDVGPWVNPNVSTMTSRLRDFTRMNPPMFFGSKVNEDPLEFVEEVYKIVNAMGVTSIEKVELAGYQFKDVAQIWYAQWKDNRAIRVGPIG</sequence>
<reference evidence="3" key="1">
    <citation type="journal article" date="2011" name="Nature">
        <title>Genome sequence and analysis of the tuber crop potato.</title>
        <authorList>
            <consortium name="The Potato Genome Sequencing Consortium"/>
        </authorList>
    </citation>
    <scope>NUCLEOTIDE SEQUENCE [LARGE SCALE GENOMIC DNA]</scope>
    <source>
        <strain evidence="3">cv. DM1-3 516 R44</strain>
    </source>
</reference>
<dbReference type="AlphaFoldDB" id="M1BW26"/>
<feature type="compositionally biased region" description="Basic residues" evidence="1">
    <location>
        <begin position="1"/>
        <end position="10"/>
    </location>
</feature>
<evidence type="ECO:0000256" key="1">
    <source>
        <dbReference type="SAM" id="MobiDB-lite"/>
    </source>
</evidence>
<evidence type="ECO:0000313" key="2">
    <source>
        <dbReference type="EnsemblPlants" id="PGSC0003DMT400054292"/>
    </source>
</evidence>